<keyword evidence="4" id="KW-0413">Isomerase</keyword>
<dbReference type="AlphaFoldDB" id="A0A0D6PBX8"/>
<proteinExistence type="inferred from homology"/>
<accession>A0A0D6PBX8</accession>
<dbReference type="STRING" id="1120923.SAMN02746095_00223"/>
<dbReference type="RefSeq" id="WP_048877199.1">
    <property type="nucleotide sequence ID" value="NZ_BANC01000006.1"/>
</dbReference>
<dbReference type="InterPro" id="IPR051053">
    <property type="entry name" value="ECH/Chromodomain_protein"/>
</dbReference>
<evidence type="ECO:0000313" key="5">
    <source>
        <dbReference type="EMBL" id="GAN78703.1"/>
    </source>
</evidence>
<name>A0A0D6PBX8_9PROT</name>
<dbReference type="InterPro" id="IPR001753">
    <property type="entry name" value="Enoyl-CoA_hydra/iso"/>
</dbReference>
<dbReference type="PANTHER" id="PTHR43684:SF1">
    <property type="entry name" value="ENOYL-COA DELTA ISOMERASE 2"/>
    <property type="match status" value="1"/>
</dbReference>
<dbReference type="CDD" id="cd06558">
    <property type="entry name" value="crotonase-like"/>
    <property type="match status" value="1"/>
</dbReference>
<reference evidence="5 6" key="1">
    <citation type="submission" date="2012-11" db="EMBL/GenBank/DDBJ databases">
        <title>Whole genome sequence of Acidocella aminolytica 101 = DSM 11237.</title>
        <authorList>
            <person name="Azuma Y."/>
            <person name="Higashiura N."/>
            <person name="Hirakawa H."/>
            <person name="Matsushita K."/>
        </authorList>
    </citation>
    <scope>NUCLEOTIDE SEQUENCE [LARGE SCALE GENOMIC DNA]</scope>
    <source>
        <strain evidence="6">101 / DSM 11237</strain>
    </source>
</reference>
<evidence type="ECO:0000313" key="6">
    <source>
        <dbReference type="Proteomes" id="UP000032668"/>
    </source>
</evidence>
<comment type="caution">
    <text evidence="5">The sequence shown here is derived from an EMBL/GenBank/DDBJ whole genome shotgun (WGS) entry which is preliminary data.</text>
</comment>
<evidence type="ECO:0000256" key="3">
    <source>
        <dbReference type="ARBA" id="ARBA00023140"/>
    </source>
</evidence>
<dbReference type="Proteomes" id="UP000032668">
    <property type="component" value="Unassembled WGS sequence"/>
</dbReference>
<evidence type="ECO:0000256" key="4">
    <source>
        <dbReference type="ARBA" id="ARBA00023235"/>
    </source>
</evidence>
<evidence type="ECO:0000256" key="2">
    <source>
        <dbReference type="ARBA" id="ARBA00005254"/>
    </source>
</evidence>
<comment type="similarity">
    <text evidence="2">Belongs to the enoyl-CoA hydratase/isomerase family.</text>
</comment>
<sequence>MSADSPLLFTREGGLARLTLNRPEAANTLDTALSRALFEAAIECDENEAIRAVLLTGAGKLFCGGGDINGFAAAGENVSRLAKNLTTILHGAVSRFARMGKPLVVAVNGPAAGAGLALAMLGDIVIAAPDAHFTVAYTAIGLTPDLGTSWLLPRLVGVRRAQELALTNRRVPAQEAAEIGLITRVADNVLAEAEMVASALAEGPVAALGGTRALLTRSQTTGLEEQLEWEARSIAAALRGAEGREGVVAFLSKRKPDFRKA</sequence>
<dbReference type="SUPFAM" id="SSF52096">
    <property type="entry name" value="ClpP/crotonase"/>
    <property type="match status" value="1"/>
</dbReference>
<dbReference type="GO" id="GO:0004165">
    <property type="term" value="F:delta(3)-delta(2)-enoyl-CoA isomerase activity"/>
    <property type="evidence" value="ECO:0007669"/>
    <property type="project" value="UniProtKB-ARBA"/>
</dbReference>
<dbReference type="OrthoDB" id="9781757at2"/>
<dbReference type="Pfam" id="PF00378">
    <property type="entry name" value="ECH_1"/>
    <property type="match status" value="1"/>
</dbReference>
<keyword evidence="3" id="KW-0576">Peroxisome</keyword>
<dbReference type="Gene3D" id="1.10.12.10">
    <property type="entry name" value="Lyase 2-enoyl-coa Hydratase, Chain A, domain 2"/>
    <property type="match status" value="1"/>
</dbReference>
<organism evidence="5 6">
    <name type="scientific">Acidocella aminolytica 101 = DSM 11237</name>
    <dbReference type="NCBI Taxonomy" id="1120923"/>
    <lineage>
        <taxon>Bacteria</taxon>
        <taxon>Pseudomonadati</taxon>
        <taxon>Pseudomonadota</taxon>
        <taxon>Alphaproteobacteria</taxon>
        <taxon>Acetobacterales</taxon>
        <taxon>Acidocellaceae</taxon>
        <taxon>Acidocella</taxon>
    </lineage>
</organism>
<dbReference type="PANTHER" id="PTHR43684">
    <property type="match status" value="1"/>
</dbReference>
<protein>
    <submittedName>
        <fullName evidence="5">Enoyl-CoA hydratase</fullName>
    </submittedName>
</protein>
<comment type="subcellular location">
    <subcellularLocation>
        <location evidence="1">Peroxisome</location>
    </subcellularLocation>
</comment>
<dbReference type="InterPro" id="IPR014748">
    <property type="entry name" value="Enoyl-CoA_hydra_C"/>
</dbReference>
<keyword evidence="6" id="KW-1185">Reference proteome</keyword>
<dbReference type="Gene3D" id="3.90.226.10">
    <property type="entry name" value="2-enoyl-CoA Hydratase, Chain A, domain 1"/>
    <property type="match status" value="1"/>
</dbReference>
<evidence type="ECO:0000256" key="1">
    <source>
        <dbReference type="ARBA" id="ARBA00004275"/>
    </source>
</evidence>
<dbReference type="EMBL" id="BANC01000006">
    <property type="protein sequence ID" value="GAN78703.1"/>
    <property type="molecule type" value="Genomic_DNA"/>
</dbReference>
<gene>
    <name evidence="5" type="ORF">Aam_006_017</name>
</gene>
<dbReference type="InterPro" id="IPR029045">
    <property type="entry name" value="ClpP/crotonase-like_dom_sf"/>
</dbReference>